<protein>
    <submittedName>
        <fullName evidence="1">ATPase, AAA family</fullName>
    </submittedName>
</protein>
<evidence type="ECO:0000313" key="1">
    <source>
        <dbReference type="EMBL" id="ETJ29912.1"/>
    </source>
</evidence>
<organism evidence="1">
    <name type="scientific">human gut metagenome</name>
    <dbReference type="NCBI Taxonomy" id="408170"/>
    <lineage>
        <taxon>unclassified sequences</taxon>
        <taxon>metagenomes</taxon>
        <taxon>organismal metagenomes</taxon>
    </lineage>
</organism>
<dbReference type="GO" id="GO:0003677">
    <property type="term" value="F:DNA binding"/>
    <property type="evidence" value="ECO:0007669"/>
    <property type="project" value="InterPro"/>
</dbReference>
<feature type="non-terminal residue" evidence="1">
    <location>
        <position position="67"/>
    </location>
</feature>
<name>W1XI12_9ZZZZ</name>
<dbReference type="InterPro" id="IPR008921">
    <property type="entry name" value="DNA_pol3_clamp-load_cplx_C"/>
</dbReference>
<gene>
    <name evidence="1" type="ORF">Q604_UNBC15563G0001</name>
</gene>
<dbReference type="EMBL" id="AZMM01015563">
    <property type="protein sequence ID" value="ETJ29912.1"/>
    <property type="molecule type" value="Genomic_DNA"/>
</dbReference>
<dbReference type="SUPFAM" id="SSF48019">
    <property type="entry name" value="post-AAA+ oligomerization domain-like"/>
    <property type="match status" value="1"/>
</dbReference>
<proteinExistence type="predicted"/>
<dbReference type="Gene3D" id="1.20.272.10">
    <property type="match status" value="1"/>
</dbReference>
<sequence>LSKSDSALQKSIRGSDADAAVHYLARLIKGGDLTAIIMSSLLRGLKEKMLHLLIIALCITKYGFSVV</sequence>
<reference evidence="1" key="1">
    <citation type="submission" date="2013-12" db="EMBL/GenBank/DDBJ databases">
        <title>A Varibaculum cambriense genome reconstructed from a premature infant gut community with otherwise low bacterial novelty that shifts toward anaerobic metabolism during the third week of life.</title>
        <authorList>
            <person name="Brown C.T."/>
            <person name="Sharon I."/>
            <person name="Thomas B.C."/>
            <person name="Castelle C.J."/>
            <person name="Morowitz M.J."/>
            <person name="Banfield J.F."/>
        </authorList>
    </citation>
    <scope>NUCLEOTIDE SEQUENCE</scope>
</reference>
<dbReference type="AlphaFoldDB" id="W1XI12"/>
<dbReference type="GO" id="GO:0006260">
    <property type="term" value="P:DNA replication"/>
    <property type="evidence" value="ECO:0007669"/>
    <property type="project" value="InterPro"/>
</dbReference>
<accession>W1XI12</accession>
<feature type="non-terminal residue" evidence="1">
    <location>
        <position position="1"/>
    </location>
</feature>
<comment type="caution">
    <text evidence="1">The sequence shown here is derived from an EMBL/GenBank/DDBJ whole genome shotgun (WGS) entry which is preliminary data.</text>
</comment>